<comment type="caution">
    <text evidence="10">The sequence shown here is derived from an EMBL/GenBank/DDBJ whole genome shotgun (WGS) entry which is preliminary data.</text>
</comment>
<dbReference type="AlphaFoldDB" id="A0A0Q9Z0L0"/>
<keyword evidence="6 8" id="KW-0472">Membrane</keyword>
<reference evidence="11" key="3">
    <citation type="submission" date="2021-06" db="EMBL/GenBank/DDBJ databases">
        <title>Genomic Description and Analysis of Intracellular Bacteria, Candidatus Berkiella cookevillensis and Candidatus Berkiella aquae.</title>
        <authorList>
            <person name="Kidane D.T."/>
            <person name="Mehari Y.T."/>
            <person name="Rice F.C."/>
            <person name="Arivett B.A."/>
            <person name="Farone A.L."/>
            <person name="Berk S.G."/>
            <person name="Farone M.B."/>
        </authorList>
    </citation>
    <scope>NUCLEOTIDE SEQUENCE</scope>
    <source>
        <strain evidence="11">HT99</strain>
    </source>
</reference>
<reference evidence="11" key="2">
    <citation type="journal article" date="2016" name="Genome Announc.">
        <title>Draft Genome Sequences of Two Novel Amoeba-Resistant Intranuclear Bacteria, 'Candidatus Berkiella cookevillensis' and 'Candidatus Berkiella aquae'.</title>
        <authorList>
            <person name="Mehari Y.T."/>
            <person name="Arivett B.A."/>
            <person name="Farone A.L."/>
            <person name="Gunderson J.H."/>
            <person name="Farone M.B."/>
        </authorList>
    </citation>
    <scope>NUCLEOTIDE SEQUENCE</scope>
    <source>
        <strain evidence="11">HT99</strain>
    </source>
</reference>
<dbReference type="RefSeq" id="WP_083482827.1">
    <property type="nucleotide sequence ID" value="NZ_LKAJ02000001.1"/>
</dbReference>
<feature type="transmembrane region" description="Helical" evidence="8">
    <location>
        <begin position="12"/>
        <end position="31"/>
    </location>
</feature>
<sequence length="249" mass="29542">MILSLLSLLRTLIGWIDLAVLTLFLYLFSFLPKKMLGTWYRLCYRYWSMVFVRALRVELYLHQKNHQPLPSQYILIGNHPSALEDIGMPALFDVYYLAKIEVKDWWIVGRISKAVGTYYVDRESKDSRQNASEELKQTLLSQHINIGLYPEGGCKGRRIFTPFRYGAFDLSIQTGVPIVPVFLHYEAQADFEWQHQHLLHKLWMILTAQNHRANYYVYDAIDPKNFPSKEAFCEHIQKLYLEWQRRYLD</sequence>
<organism evidence="10">
    <name type="scientific">Candidatus Berkiella aquae</name>
    <dbReference type="NCBI Taxonomy" id="295108"/>
    <lineage>
        <taxon>Bacteria</taxon>
        <taxon>Pseudomonadati</taxon>
        <taxon>Pseudomonadota</taxon>
        <taxon>Gammaproteobacteria</taxon>
        <taxon>Candidatus Berkiellales</taxon>
        <taxon>Candidatus Berkiellaceae</taxon>
        <taxon>Candidatus Berkiella</taxon>
    </lineage>
</organism>
<reference evidence="10" key="1">
    <citation type="submission" date="2015-09" db="EMBL/GenBank/DDBJ databases">
        <title>Draft Genome Sequences of Two Novel Amoeba-resistant Intranuclear Bacteria, Candidatus Berkiella cookevillensis and Candidatus Berkiella aquae.</title>
        <authorList>
            <person name="Mehari Y.T."/>
            <person name="Arivett B.A."/>
            <person name="Farone A.L."/>
            <person name="Gunderson J.H."/>
            <person name="Farone M.B."/>
        </authorList>
    </citation>
    <scope>NUCLEOTIDE SEQUENCE [LARGE SCALE GENOMIC DNA]</scope>
    <source>
        <strain evidence="10">HT99</strain>
    </source>
</reference>
<evidence type="ECO:0000256" key="2">
    <source>
        <dbReference type="ARBA" id="ARBA00022679"/>
    </source>
</evidence>
<feature type="domain" description="Phospholipid/glycerol acyltransferase" evidence="9">
    <location>
        <begin position="73"/>
        <end position="186"/>
    </location>
</feature>
<evidence type="ECO:0000256" key="8">
    <source>
        <dbReference type="SAM" id="Phobius"/>
    </source>
</evidence>
<dbReference type="SMART" id="SM00563">
    <property type="entry name" value="PlsC"/>
    <property type="match status" value="1"/>
</dbReference>
<evidence type="ECO:0000256" key="6">
    <source>
        <dbReference type="ARBA" id="ARBA00023136"/>
    </source>
</evidence>
<evidence type="ECO:0000256" key="7">
    <source>
        <dbReference type="ARBA" id="ARBA00023315"/>
    </source>
</evidence>
<dbReference type="Pfam" id="PF01553">
    <property type="entry name" value="Acyltransferase"/>
    <property type="match status" value="1"/>
</dbReference>
<evidence type="ECO:0000256" key="1">
    <source>
        <dbReference type="ARBA" id="ARBA00004370"/>
    </source>
</evidence>
<keyword evidence="4 8" id="KW-1133">Transmembrane helix</keyword>
<comment type="subcellular location">
    <subcellularLocation>
        <location evidence="1">Membrane</location>
    </subcellularLocation>
</comment>
<dbReference type="GO" id="GO:0006629">
    <property type="term" value="P:lipid metabolic process"/>
    <property type="evidence" value="ECO:0007669"/>
    <property type="project" value="UniProtKB-KW"/>
</dbReference>
<dbReference type="OrthoDB" id="5290997at2"/>
<proteinExistence type="predicted"/>
<dbReference type="GO" id="GO:0016746">
    <property type="term" value="F:acyltransferase activity"/>
    <property type="evidence" value="ECO:0007669"/>
    <property type="project" value="UniProtKB-KW"/>
</dbReference>
<dbReference type="Proteomes" id="UP000051497">
    <property type="component" value="Unassembled WGS sequence"/>
</dbReference>
<evidence type="ECO:0000256" key="3">
    <source>
        <dbReference type="ARBA" id="ARBA00022692"/>
    </source>
</evidence>
<evidence type="ECO:0000313" key="11">
    <source>
        <dbReference type="EMBL" id="MCS5710308.1"/>
    </source>
</evidence>
<dbReference type="STRING" id="295108.HT99x_01197"/>
<dbReference type="PANTHER" id="PTHR23063">
    <property type="entry name" value="PHOSPHOLIPID ACYLTRANSFERASE"/>
    <property type="match status" value="1"/>
</dbReference>
<dbReference type="InterPro" id="IPR002123">
    <property type="entry name" value="Plipid/glycerol_acylTrfase"/>
</dbReference>
<keyword evidence="3 8" id="KW-0812">Transmembrane</keyword>
<keyword evidence="2 10" id="KW-0808">Transferase</keyword>
<dbReference type="EMBL" id="LKAJ02000001">
    <property type="protein sequence ID" value="MCS5710308.1"/>
    <property type="molecule type" value="Genomic_DNA"/>
</dbReference>
<keyword evidence="5" id="KW-0443">Lipid metabolism</keyword>
<keyword evidence="7 10" id="KW-0012">Acyltransferase</keyword>
<evidence type="ECO:0000256" key="5">
    <source>
        <dbReference type="ARBA" id="ARBA00023098"/>
    </source>
</evidence>
<keyword evidence="12" id="KW-1185">Reference proteome</keyword>
<evidence type="ECO:0000256" key="4">
    <source>
        <dbReference type="ARBA" id="ARBA00022989"/>
    </source>
</evidence>
<protein>
    <submittedName>
        <fullName evidence="10 11">Acyltransferase</fullName>
    </submittedName>
</protein>
<gene>
    <name evidence="11" type="ORF">HT99x_002620</name>
    <name evidence="10" type="ORF">HT99x_01197</name>
</gene>
<dbReference type="GO" id="GO:0016020">
    <property type="term" value="C:membrane"/>
    <property type="evidence" value="ECO:0007669"/>
    <property type="project" value="UniProtKB-SubCell"/>
</dbReference>
<accession>A0A0Q9Z0L0</accession>
<dbReference type="SUPFAM" id="SSF69593">
    <property type="entry name" value="Glycerol-3-phosphate (1)-acyltransferase"/>
    <property type="match status" value="1"/>
</dbReference>
<evidence type="ECO:0000313" key="10">
    <source>
        <dbReference type="EMBL" id="KRG22003.1"/>
    </source>
</evidence>
<evidence type="ECO:0000259" key="9">
    <source>
        <dbReference type="SMART" id="SM00563"/>
    </source>
</evidence>
<dbReference type="EMBL" id="LKAJ01000003">
    <property type="protein sequence ID" value="KRG22003.1"/>
    <property type="molecule type" value="Genomic_DNA"/>
</dbReference>
<dbReference type="CDD" id="cd07989">
    <property type="entry name" value="LPLAT_AGPAT-like"/>
    <property type="match status" value="1"/>
</dbReference>
<dbReference type="PANTHER" id="PTHR23063:SF52">
    <property type="entry name" value="LYSOPHOSPHATIDYLCHOLINE ACYLTRANSFERASE"/>
    <property type="match status" value="1"/>
</dbReference>
<evidence type="ECO:0000313" key="12">
    <source>
        <dbReference type="Proteomes" id="UP000051497"/>
    </source>
</evidence>
<name>A0A0Q9Z0L0_9GAMM</name>